<accession>J9WIC2</accession>
<reference evidence="2 3" key="2">
    <citation type="journal article" date="2012" name="Nucleic Acids Res.">
        <title>Massive gene acquisitions in Mycobacterium indicus pranii provide a perspective on mycobacterial evolution.</title>
        <authorList>
            <person name="Saini V."/>
            <person name="Raghuvanshi S."/>
            <person name="Khurana J.P."/>
            <person name="Ahmed N."/>
            <person name="Hasnain S.E."/>
            <person name="Tyagi A.K."/>
            <person name="Tyagi A.K."/>
        </authorList>
    </citation>
    <scope>NUCLEOTIDE SEQUENCE [LARGE SCALE GENOMIC DNA]</scope>
    <source>
        <strain evidence="3">DSM 45239 / MTCC 9506</strain>
    </source>
</reference>
<evidence type="ECO:0000313" key="3">
    <source>
        <dbReference type="Proteomes" id="UP000007329"/>
    </source>
</evidence>
<dbReference type="AlphaFoldDB" id="J9WIC2"/>
<dbReference type="KEGG" id="mid:MIP_07099"/>
<sequence>MGAQPPQWAVGPPVREQQDRGGPIVLCHKLSNQAGPICLTSNDSGSINGP</sequence>
<name>J9WIC2_MYCIP</name>
<dbReference type="EMBL" id="CP002275">
    <property type="protein sequence ID" value="AFS16775.1"/>
    <property type="molecule type" value="Genomic_DNA"/>
</dbReference>
<reference evidence="2 3" key="1">
    <citation type="journal article" date="2007" name="PLoS ONE">
        <title>Molecular analysis of a leprosy immunotherapeutic bacillus provides insights into Mycobacterium evolution.</title>
        <authorList>
            <person name="Ahmed N."/>
            <person name="Saini V."/>
            <person name="Raghuvanshi S."/>
            <person name="Khurana J.P."/>
            <person name="Tyagi A.K."/>
            <person name="Tyagi A.K."/>
            <person name="Hasnain S.E."/>
        </authorList>
    </citation>
    <scope>NUCLEOTIDE SEQUENCE [LARGE SCALE GENOMIC DNA]</scope>
    <source>
        <strain evidence="2">MTCC 9506</strain>
    </source>
</reference>
<dbReference type="Proteomes" id="UP000007329">
    <property type="component" value="Chromosome"/>
</dbReference>
<evidence type="ECO:0000256" key="1">
    <source>
        <dbReference type="SAM" id="MobiDB-lite"/>
    </source>
</evidence>
<evidence type="ECO:0000313" key="2">
    <source>
        <dbReference type="EMBL" id="AFS16775.1"/>
    </source>
</evidence>
<organism evidence="2 3">
    <name type="scientific">Mycobacterium indicus pranii (strain DSM 45239 / MTCC 9506)</name>
    <dbReference type="NCBI Taxonomy" id="1232724"/>
    <lineage>
        <taxon>Bacteria</taxon>
        <taxon>Bacillati</taxon>
        <taxon>Actinomycetota</taxon>
        <taxon>Actinomycetes</taxon>
        <taxon>Mycobacteriales</taxon>
        <taxon>Mycobacteriaceae</taxon>
        <taxon>Mycobacterium</taxon>
        <taxon>Mycobacterium avium complex (MAC)</taxon>
    </lineage>
</organism>
<dbReference type="HOGENOM" id="CLU_3120056_0_0_11"/>
<proteinExistence type="predicted"/>
<gene>
    <name evidence="2" type="ORF">MIP_07099</name>
</gene>
<feature type="region of interest" description="Disordered" evidence="1">
    <location>
        <begin position="1"/>
        <end position="20"/>
    </location>
</feature>
<protein>
    <submittedName>
        <fullName evidence="2">Uncharacterized protein</fullName>
    </submittedName>
</protein>